<feature type="region of interest" description="Disordered" evidence="1">
    <location>
        <begin position="101"/>
        <end position="120"/>
    </location>
</feature>
<feature type="transmembrane region" description="Helical" evidence="2">
    <location>
        <begin position="147"/>
        <end position="172"/>
    </location>
</feature>
<dbReference type="CDD" id="cd06170">
    <property type="entry name" value="LuxR_C_like"/>
    <property type="match status" value="1"/>
</dbReference>
<gene>
    <name evidence="4" type="ORF">MNBD_ALPHA04-315</name>
</gene>
<dbReference type="GO" id="GO:0003677">
    <property type="term" value="F:DNA binding"/>
    <property type="evidence" value="ECO:0007669"/>
    <property type="project" value="InterPro"/>
</dbReference>
<evidence type="ECO:0000256" key="2">
    <source>
        <dbReference type="SAM" id="Phobius"/>
    </source>
</evidence>
<dbReference type="GO" id="GO:0006355">
    <property type="term" value="P:regulation of DNA-templated transcription"/>
    <property type="evidence" value="ECO:0007669"/>
    <property type="project" value="InterPro"/>
</dbReference>
<dbReference type="SMART" id="SM00421">
    <property type="entry name" value="HTH_LUXR"/>
    <property type="match status" value="1"/>
</dbReference>
<dbReference type="Gene3D" id="1.10.10.10">
    <property type="entry name" value="Winged helix-like DNA-binding domain superfamily/Winged helix DNA-binding domain"/>
    <property type="match status" value="1"/>
</dbReference>
<feature type="domain" description="HTH luxR-type" evidence="3">
    <location>
        <begin position="1"/>
        <end position="66"/>
    </location>
</feature>
<feature type="compositionally biased region" description="Polar residues" evidence="1">
    <location>
        <begin position="102"/>
        <end position="114"/>
    </location>
</feature>
<dbReference type="InterPro" id="IPR036388">
    <property type="entry name" value="WH-like_DNA-bd_sf"/>
</dbReference>
<reference evidence="4" key="1">
    <citation type="submission" date="2018-06" db="EMBL/GenBank/DDBJ databases">
        <authorList>
            <person name="Zhirakovskaya E."/>
        </authorList>
    </citation>
    <scope>NUCLEOTIDE SEQUENCE</scope>
</reference>
<name>A0A3B0RFW6_9ZZZZ</name>
<dbReference type="InterPro" id="IPR016032">
    <property type="entry name" value="Sig_transdc_resp-reg_C-effctor"/>
</dbReference>
<dbReference type="InterPro" id="IPR000792">
    <property type="entry name" value="Tscrpt_reg_LuxR_C"/>
</dbReference>
<keyword evidence="2" id="KW-0812">Transmembrane</keyword>
<sequence length="177" mass="19997">MGQIHKKLTPKQIECLLLVGEQMTSKEIARTIRISPFTVDQRLDAAREILGVSTRREAYRKFMLSRRSDIYEASLYEPYSVGKKPNSAILQEPVFEEKSNLSEKTGSRSFGFSTEDTKHSEPQLPRMVPLIGGQRHNLSKVQISKSILVIALLSMICLAGMVLLILGIMQILERTYS</sequence>
<dbReference type="AlphaFoldDB" id="A0A3B0RFW6"/>
<dbReference type="Pfam" id="PF00196">
    <property type="entry name" value="GerE"/>
    <property type="match status" value="1"/>
</dbReference>
<dbReference type="EMBL" id="UOEF01000002">
    <property type="protein sequence ID" value="VAV86978.1"/>
    <property type="molecule type" value="Genomic_DNA"/>
</dbReference>
<proteinExistence type="predicted"/>
<accession>A0A3B0RFW6</accession>
<dbReference type="SUPFAM" id="SSF46894">
    <property type="entry name" value="C-terminal effector domain of the bipartite response regulators"/>
    <property type="match status" value="1"/>
</dbReference>
<evidence type="ECO:0000313" key="4">
    <source>
        <dbReference type="EMBL" id="VAV86978.1"/>
    </source>
</evidence>
<keyword evidence="2" id="KW-0472">Membrane</keyword>
<evidence type="ECO:0000259" key="3">
    <source>
        <dbReference type="PROSITE" id="PS50043"/>
    </source>
</evidence>
<protein>
    <recommendedName>
        <fullName evidence="3">HTH luxR-type domain-containing protein</fullName>
    </recommendedName>
</protein>
<evidence type="ECO:0000256" key="1">
    <source>
        <dbReference type="SAM" id="MobiDB-lite"/>
    </source>
</evidence>
<keyword evidence="2" id="KW-1133">Transmembrane helix</keyword>
<organism evidence="4">
    <name type="scientific">hydrothermal vent metagenome</name>
    <dbReference type="NCBI Taxonomy" id="652676"/>
    <lineage>
        <taxon>unclassified sequences</taxon>
        <taxon>metagenomes</taxon>
        <taxon>ecological metagenomes</taxon>
    </lineage>
</organism>
<dbReference type="PROSITE" id="PS50043">
    <property type="entry name" value="HTH_LUXR_2"/>
    <property type="match status" value="1"/>
</dbReference>